<dbReference type="PANTHER" id="PTHR12463:SF1">
    <property type="entry name" value="2-OXOGLUTARATE AND FE-DEPENDENT OXYGENASE FAMILY PROTEIN"/>
    <property type="match status" value="1"/>
</dbReference>
<keyword evidence="2" id="KW-0560">Oxidoreductase</keyword>
<dbReference type="InterPro" id="IPR032857">
    <property type="entry name" value="ALKBH4"/>
</dbReference>
<dbReference type="InterPro" id="IPR005123">
    <property type="entry name" value="Oxoglu/Fe-dep_dioxygenase_dom"/>
</dbReference>
<sequence>MSEQLSMFDAPAAGPAGLHYAPDFISKAAEGELIRHIRALPLAPFQFGQFEGKRRVASFGYRYDYASRRLECAEPMPSWLNGIVAAIQSFGGASTEIGQILCTEYDRGVGIGWHRDKPHFDRIFGLSLGSACKFRFRRRTENGWERFTLDAAPRSLYLMAGDARQIWEHSIPPVEAPRYSITFRTMVETVRGAKASQ</sequence>
<dbReference type="PROSITE" id="PS51471">
    <property type="entry name" value="FE2OG_OXY"/>
    <property type="match status" value="1"/>
</dbReference>
<dbReference type="InterPro" id="IPR027450">
    <property type="entry name" value="AlkB-like"/>
</dbReference>
<keyword evidence="2" id="KW-0223">Dioxygenase</keyword>
<reference evidence="2" key="1">
    <citation type="submission" date="2021-02" db="EMBL/GenBank/DDBJ databases">
        <title>Genomic Encyclopedia of Type Strains, Phase IV (KMG-V): Genome sequencing to study the core and pangenomes of soil and plant-associated prokaryotes.</title>
        <authorList>
            <person name="Whitman W."/>
        </authorList>
    </citation>
    <scope>NUCLEOTIDE SEQUENCE</scope>
    <source>
        <strain evidence="2">USDA 406</strain>
    </source>
</reference>
<accession>A0A8I1YEL9</accession>
<proteinExistence type="predicted"/>
<dbReference type="EMBL" id="JAFICZ010000001">
    <property type="protein sequence ID" value="MBP1298510.1"/>
    <property type="molecule type" value="Genomic_DNA"/>
</dbReference>
<dbReference type="GO" id="GO:0051213">
    <property type="term" value="F:dioxygenase activity"/>
    <property type="evidence" value="ECO:0007669"/>
    <property type="project" value="UniProtKB-KW"/>
</dbReference>
<comment type="caution">
    <text evidence="2">The sequence shown here is derived from an EMBL/GenBank/DDBJ whole genome shotgun (WGS) entry which is preliminary data.</text>
</comment>
<gene>
    <name evidence="2" type="ORF">JOH49_008263</name>
</gene>
<organism evidence="2 3">
    <name type="scientific">Bradyrhizobium elkanii</name>
    <dbReference type="NCBI Taxonomy" id="29448"/>
    <lineage>
        <taxon>Bacteria</taxon>
        <taxon>Pseudomonadati</taxon>
        <taxon>Pseudomonadota</taxon>
        <taxon>Alphaproteobacteria</taxon>
        <taxon>Hyphomicrobiales</taxon>
        <taxon>Nitrobacteraceae</taxon>
        <taxon>Bradyrhizobium</taxon>
    </lineage>
</organism>
<dbReference type="RefSeq" id="WP_311989649.1">
    <property type="nucleotide sequence ID" value="NZ_JAFICZ010000001.1"/>
</dbReference>
<dbReference type="PANTHER" id="PTHR12463">
    <property type="entry name" value="OXYGENASE-RELATED"/>
    <property type="match status" value="1"/>
</dbReference>
<name>A0A8I1YEL9_BRAEL</name>
<dbReference type="AlphaFoldDB" id="A0A8I1YEL9"/>
<dbReference type="GO" id="GO:0032451">
    <property type="term" value="F:demethylase activity"/>
    <property type="evidence" value="ECO:0007669"/>
    <property type="project" value="TreeGrafter"/>
</dbReference>
<dbReference type="Gene3D" id="2.60.120.590">
    <property type="entry name" value="Alpha-ketoglutarate-dependent dioxygenase AlkB-like"/>
    <property type="match status" value="1"/>
</dbReference>
<evidence type="ECO:0000313" key="3">
    <source>
        <dbReference type="Proteomes" id="UP000673383"/>
    </source>
</evidence>
<feature type="domain" description="Fe2OG dioxygenase" evidence="1">
    <location>
        <begin position="96"/>
        <end position="187"/>
    </location>
</feature>
<evidence type="ECO:0000313" key="2">
    <source>
        <dbReference type="EMBL" id="MBP1298510.1"/>
    </source>
</evidence>
<dbReference type="SUPFAM" id="SSF51197">
    <property type="entry name" value="Clavaminate synthase-like"/>
    <property type="match status" value="1"/>
</dbReference>
<protein>
    <submittedName>
        <fullName evidence="2">Alkylated DNA repair dioxygenase AlkB</fullName>
    </submittedName>
</protein>
<dbReference type="InterPro" id="IPR037151">
    <property type="entry name" value="AlkB-like_sf"/>
</dbReference>
<dbReference type="GO" id="GO:0070988">
    <property type="term" value="P:demethylation"/>
    <property type="evidence" value="ECO:0007669"/>
    <property type="project" value="InterPro"/>
</dbReference>
<dbReference type="Proteomes" id="UP000673383">
    <property type="component" value="Unassembled WGS sequence"/>
</dbReference>
<dbReference type="Pfam" id="PF13532">
    <property type="entry name" value="2OG-FeII_Oxy_2"/>
    <property type="match status" value="1"/>
</dbReference>
<evidence type="ECO:0000259" key="1">
    <source>
        <dbReference type="PROSITE" id="PS51471"/>
    </source>
</evidence>